<dbReference type="Gene3D" id="1.20.1600.10">
    <property type="entry name" value="Outer membrane efflux proteins (OEP)"/>
    <property type="match status" value="1"/>
</dbReference>
<comment type="caution">
    <text evidence="7">The sequence shown here is derived from an EMBL/GenBank/DDBJ whole genome shotgun (WGS) entry which is preliminary data.</text>
</comment>
<evidence type="ECO:0000256" key="2">
    <source>
        <dbReference type="ARBA" id="ARBA00022452"/>
    </source>
</evidence>
<evidence type="ECO:0000313" key="8">
    <source>
        <dbReference type="Proteomes" id="UP001597118"/>
    </source>
</evidence>
<keyword evidence="2" id="KW-1134">Transmembrane beta strand</keyword>
<dbReference type="InterPro" id="IPR051906">
    <property type="entry name" value="TolC-like"/>
</dbReference>
<reference evidence="8" key="1">
    <citation type="journal article" date="2019" name="Int. J. Syst. Evol. Microbiol.">
        <title>The Global Catalogue of Microorganisms (GCM) 10K type strain sequencing project: providing services to taxonomists for standard genome sequencing and annotation.</title>
        <authorList>
            <consortium name="The Broad Institute Genomics Platform"/>
            <consortium name="The Broad Institute Genome Sequencing Center for Infectious Disease"/>
            <person name="Wu L."/>
            <person name="Ma J."/>
        </authorList>
    </citation>
    <scope>NUCLEOTIDE SEQUENCE [LARGE SCALE GENOMIC DNA]</scope>
    <source>
        <strain evidence="8">CCUG 53762</strain>
    </source>
</reference>
<accession>A0ABW4I7M5</accession>
<evidence type="ECO:0000256" key="4">
    <source>
        <dbReference type="ARBA" id="ARBA00023136"/>
    </source>
</evidence>
<keyword evidence="4" id="KW-0472">Membrane</keyword>
<sequence length="408" mass="46249">MIFLTGLVSLKVSAQEKLGLEQIIAEISKNNLQLQALGHKAESQQAQTEGAKAWMAPMIGAGTFMAPYPGQKLMNDADKGSLMFSLEQAIPTFGINKSKEKYYASLSETTEARKNMALNDLKAIAKENYWNIAISKQKISLLKENIDILKTMKKLGEIRYQYNKGNLSQIYKTEGRIAETENILDEIQNEIAVSKININILMYRAYHLNFDIEDGNISEYLPKQLIDTAFLTQHSSAIKMADTEIKSMHLESELIKKQANPEISLKFDHMSSFSSMMPQQYSAMAMLSIPIAPWSSKSYKSSLKTNKLEIESLQKERDFQINSLIGAAQGLEKNIINTNKIIAKYNSSVLPNMKKSLNALLLDYQENKEELSNVIDGWETLNKIHQDYINQLQKLSKLIIDYEKIIEK</sequence>
<keyword evidence="3" id="KW-0812">Transmembrane</keyword>
<evidence type="ECO:0000256" key="5">
    <source>
        <dbReference type="ARBA" id="ARBA00023237"/>
    </source>
</evidence>
<dbReference type="RefSeq" id="WP_379660809.1">
    <property type="nucleotide sequence ID" value="NZ_JBHUDG010000001.1"/>
</dbReference>
<keyword evidence="6" id="KW-0175">Coiled coil</keyword>
<keyword evidence="8" id="KW-1185">Reference proteome</keyword>
<feature type="coiled-coil region" evidence="6">
    <location>
        <begin position="170"/>
        <end position="197"/>
    </location>
</feature>
<evidence type="ECO:0000256" key="1">
    <source>
        <dbReference type="ARBA" id="ARBA00004442"/>
    </source>
</evidence>
<evidence type="ECO:0000256" key="3">
    <source>
        <dbReference type="ARBA" id="ARBA00022692"/>
    </source>
</evidence>
<dbReference type="EMBL" id="JBHUDG010000001">
    <property type="protein sequence ID" value="MFD1628422.1"/>
    <property type="molecule type" value="Genomic_DNA"/>
</dbReference>
<evidence type="ECO:0000313" key="7">
    <source>
        <dbReference type="EMBL" id="MFD1628422.1"/>
    </source>
</evidence>
<gene>
    <name evidence="7" type="ORF">ACFSAH_00960</name>
</gene>
<dbReference type="SUPFAM" id="SSF56954">
    <property type="entry name" value="Outer membrane efflux proteins (OEP)"/>
    <property type="match status" value="1"/>
</dbReference>
<dbReference type="Proteomes" id="UP001597118">
    <property type="component" value="Unassembled WGS sequence"/>
</dbReference>
<proteinExistence type="predicted"/>
<comment type="subcellular location">
    <subcellularLocation>
        <location evidence="1">Cell outer membrane</location>
    </subcellularLocation>
</comment>
<protein>
    <submittedName>
        <fullName evidence="7">TolC family protein</fullName>
    </submittedName>
</protein>
<organism evidence="7 8">
    <name type="scientific">Pseudopedobacter beijingensis</name>
    <dbReference type="NCBI Taxonomy" id="1207056"/>
    <lineage>
        <taxon>Bacteria</taxon>
        <taxon>Pseudomonadati</taxon>
        <taxon>Bacteroidota</taxon>
        <taxon>Sphingobacteriia</taxon>
        <taxon>Sphingobacteriales</taxon>
        <taxon>Sphingobacteriaceae</taxon>
        <taxon>Pseudopedobacter</taxon>
    </lineage>
</organism>
<name>A0ABW4I7M5_9SPHI</name>
<dbReference type="PANTHER" id="PTHR30026">
    <property type="entry name" value="OUTER MEMBRANE PROTEIN TOLC"/>
    <property type="match status" value="1"/>
</dbReference>
<keyword evidence="5" id="KW-0998">Cell outer membrane</keyword>
<evidence type="ECO:0000256" key="6">
    <source>
        <dbReference type="SAM" id="Coils"/>
    </source>
</evidence>
<dbReference type="PANTHER" id="PTHR30026:SF20">
    <property type="entry name" value="OUTER MEMBRANE PROTEIN TOLC"/>
    <property type="match status" value="1"/>
</dbReference>